<gene>
    <name evidence="2" type="ORF">PARMNEM_LOCUS6591</name>
</gene>
<dbReference type="Pfam" id="PF13843">
    <property type="entry name" value="DDE_Tnp_1_7"/>
    <property type="match status" value="1"/>
</dbReference>
<proteinExistence type="predicted"/>
<evidence type="ECO:0000313" key="2">
    <source>
        <dbReference type="EMBL" id="CAK1585522.1"/>
    </source>
</evidence>
<dbReference type="PANTHER" id="PTHR47055">
    <property type="entry name" value="DDE_TNP_1_7 DOMAIN-CONTAINING PROTEIN"/>
    <property type="match status" value="1"/>
</dbReference>
<evidence type="ECO:0000313" key="3">
    <source>
        <dbReference type="Proteomes" id="UP001314205"/>
    </source>
</evidence>
<dbReference type="GO" id="GO:0043565">
    <property type="term" value="F:sequence-specific DNA binding"/>
    <property type="evidence" value="ECO:0007669"/>
    <property type="project" value="TreeGrafter"/>
</dbReference>
<protein>
    <recommendedName>
        <fullName evidence="1">PiggyBac transposable element-derived protein domain-containing protein</fullName>
    </recommendedName>
</protein>
<accession>A0AAV1KTQ4</accession>
<keyword evidence="3" id="KW-1185">Reference proteome</keyword>
<comment type="caution">
    <text evidence="2">The sequence shown here is derived from an EMBL/GenBank/DDBJ whole genome shotgun (WGS) entry which is preliminary data.</text>
</comment>
<dbReference type="EMBL" id="CAVLGL010000079">
    <property type="protein sequence ID" value="CAK1585522.1"/>
    <property type="molecule type" value="Genomic_DNA"/>
</dbReference>
<dbReference type="PANTHER" id="PTHR47055:SF3">
    <property type="entry name" value="PHORBOL-ESTER_DAG-TYPE DOMAIN-CONTAINING PROTEIN"/>
    <property type="match status" value="1"/>
</dbReference>
<sequence>MPNIPSLVLVQVPLVHELTERGFRITGIRENRCPLLGNKEAKTKGRGFSDYRISDDIIICKWHDNSIVSVCSNAVGVDPVHKTVRYSQQLKKKISLSQPHLIQQCNKNMGGVDLSDWNYISSMPTSIRGKKWYMPLILHCIDMSVHNAWLLYRHNGGNID</sequence>
<organism evidence="2 3">
    <name type="scientific">Parnassius mnemosyne</name>
    <name type="common">clouded apollo</name>
    <dbReference type="NCBI Taxonomy" id="213953"/>
    <lineage>
        <taxon>Eukaryota</taxon>
        <taxon>Metazoa</taxon>
        <taxon>Ecdysozoa</taxon>
        <taxon>Arthropoda</taxon>
        <taxon>Hexapoda</taxon>
        <taxon>Insecta</taxon>
        <taxon>Pterygota</taxon>
        <taxon>Neoptera</taxon>
        <taxon>Endopterygota</taxon>
        <taxon>Lepidoptera</taxon>
        <taxon>Glossata</taxon>
        <taxon>Ditrysia</taxon>
        <taxon>Papilionoidea</taxon>
        <taxon>Papilionidae</taxon>
        <taxon>Parnassiinae</taxon>
        <taxon>Parnassini</taxon>
        <taxon>Parnassius</taxon>
        <taxon>Driopa</taxon>
    </lineage>
</organism>
<feature type="domain" description="PiggyBac transposable element-derived protein" evidence="1">
    <location>
        <begin position="12"/>
        <end position="149"/>
    </location>
</feature>
<dbReference type="AlphaFoldDB" id="A0AAV1KTQ4"/>
<dbReference type="InterPro" id="IPR029526">
    <property type="entry name" value="PGBD"/>
</dbReference>
<evidence type="ECO:0000259" key="1">
    <source>
        <dbReference type="Pfam" id="PF13843"/>
    </source>
</evidence>
<name>A0AAV1KTQ4_9NEOP</name>
<dbReference type="InterPro" id="IPR052638">
    <property type="entry name" value="PiggyBac_TE-derived"/>
</dbReference>
<reference evidence="2 3" key="1">
    <citation type="submission" date="2023-11" db="EMBL/GenBank/DDBJ databases">
        <authorList>
            <person name="Hedman E."/>
            <person name="Englund M."/>
            <person name="Stromberg M."/>
            <person name="Nyberg Akerstrom W."/>
            <person name="Nylinder S."/>
            <person name="Jareborg N."/>
            <person name="Kallberg Y."/>
            <person name="Kronander E."/>
        </authorList>
    </citation>
    <scope>NUCLEOTIDE SEQUENCE [LARGE SCALE GENOMIC DNA]</scope>
</reference>
<dbReference type="Proteomes" id="UP001314205">
    <property type="component" value="Unassembled WGS sequence"/>
</dbReference>